<accession>A0AAE6MLL7</accession>
<gene>
    <name evidence="1" type="ORF">DIU31_031880</name>
    <name evidence="2" type="ORF">J3L21_29135</name>
</gene>
<dbReference type="EMBL" id="CP071880">
    <property type="protein sequence ID" value="QTE49549.1"/>
    <property type="molecule type" value="Genomic_DNA"/>
</dbReference>
<sequence>MSNFTEILGIDAGDADSLADVYEGYAGALELLEDKNEQLPWVASSWLISALFRLTTEPAKATEAFAYAASAYQRLNLPIWRLCAICALGNQRQNLNPNVLESSISDEEQFYKLLQDHFTVDKERRRAKVYPDSVPWMEWVNVKFAGKVPKLNVPYSLVTQTLYDSQHWSSSEKYDYLVNFTELVKRISEFTELSQAADYHWKHLQGSIIPFEPAGVALIIVFLNKWLVTNSFKSLITEVKLNNSQQVLLLIVNEMLSGQQEERLS</sequence>
<name>A0AAE6MLL7_9SPHI</name>
<dbReference type="EMBL" id="CP043451">
    <property type="protein sequence ID" value="QEM07881.1"/>
    <property type="molecule type" value="Genomic_DNA"/>
</dbReference>
<proteinExistence type="predicted"/>
<keyword evidence="4" id="KW-1185">Reference proteome</keyword>
<evidence type="ECO:0000313" key="4">
    <source>
        <dbReference type="Proteomes" id="UP000663940"/>
    </source>
</evidence>
<organism evidence="1 3">
    <name type="scientific">Mucilaginibacter rubeus</name>
    <dbReference type="NCBI Taxonomy" id="2027860"/>
    <lineage>
        <taxon>Bacteria</taxon>
        <taxon>Pseudomonadati</taxon>
        <taxon>Bacteroidota</taxon>
        <taxon>Sphingobacteriia</taxon>
        <taxon>Sphingobacteriales</taxon>
        <taxon>Sphingobacteriaceae</taxon>
        <taxon>Mucilaginibacter</taxon>
    </lineage>
</organism>
<evidence type="ECO:0000313" key="3">
    <source>
        <dbReference type="Proteomes" id="UP000250557"/>
    </source>
</evidence>
<dbReference type="RefSeq" id="WP_112653869.1">
    <property type="nucleotide sequence ID" value="NZ_CP043451.1"/>
</dbReference>
<reference evidence="2 4" key="2">
    <citation type="submission" date="2021-03" db="EMBL/GenBank/DDBJ databases">
        <title>Mucilaginibacter strains isolated from gold and copper mining confer multi heavy-metal resistance.</title>
        <authorList>
            <person name="Li Y."/>
        </authorList>
    </citation>
    <scope>NUCLEOTIDE SEQUENCE [LARGE SCALE GENOMIC DNA]</scope>
    <source>
        <strain evidence="2 4">P2-4</strain>
    </source>
</reference>
<dbReference type="AlphaFoldDB" id="A0AAE6MLL7"/>
<reference evidence="1 3" key="1">
    <citation type="submission" date="2019-08" db="EMBL/GenBank/DDBJ databases">
        <title>Comparative genome analysis confer to the adaptation heavy metal polluted environment.</title>
        <authorList>
            <person name="Li Y."/>
        </authorList>
    </citation>
    <scope>NUCLEOTIDE SEQUENCE [LARGE SCALE GENOMIC DNA]</scope>
    <source>
        <strain evidence="1 3">P2</strain>
    </source>
</reference>
<protein>
    <submittedName>
        <fullName evidence="1">Uncharacterized protein</fullName>
    </submittedName>
</protein>
<evidence type="ECO:0000313" key="1">
    <source>
        <dbReference type="EMBL" id="QEM07881.1"/>
    </source>
</evidence>
<evidence type="ECO:0000313" key="2">
    <source>
        <dbReference type="EMBL" id="QTE49549.1"/>
    </source>
</evidence>
<dbReference type="Proteomes" id="UP000663940">
    <property type="component" value="Chromosome"/>
</dbReference>
<dbReference type="Proteomes" id="UP000250557">
    <property type="component" value="Chromosome"/>
</dbReference>